<dbReference type="Gene3D" id="3.30.450.30">
    <property type="entry name" value="Dynein light chain 2a, cytoplasmic"/>
    <property type="match status" value="1"/>
</dbReference>
<gene>
    <name evidence="2" type="ORF">HGGDFBBL_00024</name>
</gene>
<dbReference type="SUPFAM" id="SSF103196">
    <property type="entry name" value="Roadblock/LC7 domain"/>
    <property type="match status" value="1"/>
</dbReference>
<protein>
    <recommendedName>
        <fullName evidence="1">Roadblock/LAMTOR2 domain-containing protein</fullName>
    </recommendedName>
</protein>
<dbReference type="SMART" id="SM00960">
    <property type="entry name" value="Robl_LC7"/>
    <property type="match status" value="1"/>
</dbReference>
<reference evidence="2" key="1">
    <citation type="submission" date="2020-06" db="EMBL/GenBank/DDBJ databases">
        <title>Unique genomic features of the anaerobic methanotrophic archaea.</title>
        <authorList>
            <person name="Chadwick G.L."/>
            <person name="Skennerton C.T."/>
            <person name="Laso-Perez R."/>
            <person name="Leu A.O."/>
            <person name="Speth D.R."/>
            <person name="Yu H."/>
            <person name="Morgan-Lang C."/>
            <person name="Hatzenpichler R."/>
            <person name="Goudeau D."/>
            <person name="Malmstrom R."/>
            <person name="Brazelton W.J."/>
            <person name="Woyke T."/>
            <person name="Hallam S.J."/>
            <person name="Tyson G.W."/>
            <person name="Wegener G."/>
            <person name="Boetius A."/>
            <person name="Orphan V."/>
        </authorList>
    </citation>
    <scope>NUCLEOTIDE SEQUENCE</scope>
</reference>
<evidence type="ECO:0000313" key="2">
    <source>
        <dbReference type="EMBL" id="QNO52792.1"/>
    </source>
</evidence>
<accession>A0A7G9YXQ8</accession>
<dbReference type="AlphaFoldDB" id="A0A7G9YXQ8"/>
<dbReference type="InterPro" id="IPR004942">
    <property type="entry name" value="Roadblock/LAMTOR2_dom"/>
</dbReference>
<sequence length="173" mass="19012">MLFLLKVFYSTLESKDYCAMAIGITQDRAFLWLIGLCYCLDLAVLKVRGEERKKVSKSELELALKDLVATEGVSASAVVTRDGIMVGFLGKHAQEEVSPLSAVVAMMMRTAEKCTRMLKKGNMEEIITKADGGVILTGKCEEFIFLVAADKGVDFDSIKPEMGKVKDAVRCMV</sequence>
<name>A0A7G9YXQ8_9EURY</name>
<dbReference type="Pfam" id="PF03259">
    <property type="entry name" value="Robl_LC7"/>
    <property type="match status" value="1"/>
</dbReference>
<feature type="domain" description="Roadblock/LAMTOR2" evidence="1">
    <location>
        <begin position="60"/>
        <end position="149"/>
    </location>
</feature>
<proteinExistence type="predicted"/>
<dbReference type="EMBL" id="MT631521">
    <property type="protein sequence ID" value="QNO52792.1"/>
    <property type="molecule type" value="Genomic_DNA"/>
</dbReference>
<organism evidence="2">
    <name type="scientific">Candidatus Methanophagaceae archaeon ANME-1 ERB6</name>
    <dbReference type="NCBI Taxonomy" id="2759912"/>
    <lineage>
        <taxon>Archaea</taxon>
        <taxon>Methanobacteriati</taxon>
        <taxon>Methanobacteriota</taxon>
        <taxon>Stenosarchaea group</taxon>
        <taxon>Methanomicrobia</taxon>
        <taxon>Candidatus Methanophagales</taxon>
        <taxon>Candidatus Methanophagaceae</taxon>
    </lineage>
</organism>
<evidence type="ECO:0000259" key="1">
    <source>
        <dbReference type="SMART" id="SM00960"/>
    </source>
</evidence>